<reference evidence="1" key="1">
    <citation type="submission" date="2016-08" db="EMBL/GenBank/DDBJ databases">
        <title>Sequencing, Assembly and Comparative Genomics of S. aureofaciens ATCC 10762.</title>
        <authorList>
            <person name="Gradnigo J.S."/>
            <person name="Johnson N."/>
            <person name="Somerville G.A."/>
        </authorList>
    </citation>
    <scope>NUCLEOTIDE SEQUENCE [LARGE SCALE GENOMIC DNA]</scope>
    <source>
        <strain evidence="1">ATCC 10762</strain>
    </source>
</reference>
<gene>
    <name evidence="1" type="ORF">HS99_0034905</name>
</gene>
<dbReference type="AlphaFoldDB" id="A0A1E7N2J8"/>
<evidence type="ECO:0000313" key="2">
    <source>
        <dbReference type="Proteomes" id="UP000037395"/>
    </source>
</evidence>
<accession>A0A1E7N2J8</accession>
<name>A0A1E7N2J8_KITAU</name>
<sequence>MSSELIRVPDGVSPDISRTIAPSRSFDLGEAVFRAIDQGASKVHHWPLAPVRPYVATDLASW</sequence>
<protein>
    <submittedName>
        <fullName evidence="1">Uncharacterized protein</fullName>
    </submittedName>
</protein>
<keyword evidence="2" id="KW-1185">Reference proteome</keyword>
<dbReference type="Proteomes" id="UP000037395">
    <property type="component" value="Unassembled WGS sequence"/>
</dbReference>
<organism evidence="1 2">
    <name type="scientific">Kitasatospora aureofaciens</name>
    <name type="common">Streptomyces aureofaciens</name>
    <dbReference type="NCBI Taxonomy" id="1894"/>
    <lineage>
        <taxon>Bacteria</taxon>
        <taxon>Bacillati</taxon>
        <taxon>Actinomycetota</taxon>
        <taxon>Actinomycetes</taxon>
        <taxon>Kitasatosporales</taxon>
        <taxon>Streptomycetaceae</taxon>
        <taxon>Kitasatospora</taxon>
    </lineage>
</organism>
<comment type="caution">
    <text evidence="1">The sequence shown here is derived from an EMBL/GenBank/DDBJ whole genome shotgun (WGS) entry which is preliminary data.</text>
</comment>
<evidence type="ECO:0000313" key="1">
    <source>
        <dbReference type="EMBL" id="OEV34906.1"/>
    </source>
</evidence>
<proteinExistence type="predicted"/>
<dbReference type="EMBL" id="JPRF03000042">
    <property type="protein sequence ID" value="OEV34906.1"/>
    <property type="molecule type" value="Genomic_DNA"/>
</dbReference>